<dbReference type="Gene3D" id="3.40.50.300">
    <property type="entry name" value="P-loop containing nucleotide triphosphate hydrolases"/>
    <property type="match status" value="2"/>
</dbReference>
<keyword evidence="10" id="KW-1185">Reference proteome</keyword>
<dbReference type="EC" id="5.6.2.4" evidence="5"/>
<evidence type="ECO:0000256" key="2">
    <source>
        <dbReference type="ARBA" id="ARBA00022741"/>
    </source>
</evidence>
<evidence type="ECO:0000256" key="3">
    <source>
        <dbReference type="ARBA" id="ARBA00022840"/>
    </source>
</evidence>
<comment type="catalytic activity">
    <reaction evidence="4">
        <text>Couples ATP hydrolysis with the unwinding of duplex DNA by translocating in the 3'-5' direction.</text>
        <dbReference type="EC" id="5.6.2.4"/>
    </reaction>
</comment>
<feature type="region of interest" description="Disordered" evidence="6">
    <location>
        <begin position="1438"/>
        <end position="1467"/>
    </location>
</feature>
<evidence type="ECO:0000256" key="6">
    <source>
        <dbReference type="SAM" id="MobiDB-lite"/>
    </source>
</evidence>
<dbReference type="GO" id="GO:0009378">
    <property type="term" value="F:four-way junction helicase activity"/>
    <property type="evidence" value="ECO:0007669"/>
    <property type="project" value="TreeGrafter"/>
</dbReference>
<dbReference type="EMBL" id="CACVBS010000050">
    <property type="protein sequence ID" value="CAA7265621.1"/>
    <property type="molecule type" value="Genomic_DNA"/>
</dbReference>
<feature type="compositionally biased region" description="Low complexity" evidence="6">
    <location>
        <begin position="97"/>
        <end position="113"/>
    </location>
</feature>
<dbReference type="PANTHER" id="PTHR13710:SF154">
    <property type="entry name" value="RECQ HELICASE, PUTATIVE (AFU_ORTHOLOGUE AFUA_6G14720)-RELATED"/>
    <property type="match status" value="1"/>
</dbReference>
<evidence type="ECO:0000256" key="4">
    <source>
        <dbReference type="ARBA" id="ARBA00034617"/>
    </source>
</evidence>
<dbReference type="InterPro" id="IPR014001">
    <property type="entry name" value="Helicase_ATP-bd"/>
</dbReference>
<evidence type="ECO:0000256" key="1">
    <source>
        <dbReference type="ARBA" id="ARBA00005446"/>
    </source>
</evidence>
<evidence type="ECO:0000313" key="9">
    <source>
        <dbReference type="EMBL" id="CAA7265621.1"/>
    </source>
</evidence>
<feature type="region of interest" description="Disordered" evidence="6">
    <location>
        <begin position="93"/>
        <end position="113"/>
    </location>
</feature>
<dbReference type="Pfam" id="PF00271">
    <property type="entry name" value="Helicase_C"/>
    <property type="match status" value="1"/>
</dbReference>
<dbReference type="GO" id="GO:0000724">
    <property type="term" value="P:double-strand break repair via homologous recombination"/>
    <property type="evidence" value="ECO:0007669"/>
    <property type="project" value="TreeGrafter"/>
</dbReference>
<dbReference type="GO" id="GO:0005737">
    <property type="term" value="C:cytoplasm"/>
    <property type="evidence" value="ECO:0007669"/>
    <property type="project" value="TreeGrafter"/>
</dbReference>
<dbReference type="InterPro" id="IPR011545">
    <property type="entry name" value="DEAD/DEAH_box_helicase_dom"/>
</dbReference>
<feature type="compositionally biased region" description="Basic and acidic residues" evidence="6">
    <location>
        <begin position="1444"/>
        <end position="1461"/>
    </location>
</feature>
<dbReference type="SUPFAM" id="SSF52540">
    <property type="entry name" value="P-loop containing nucleoside triphosphate hydrolases"/>
    <property type="match status" value="1"/>
</dbReference>
<evidence type="ECO:0000256" key="5">
    <source>
        <dbReference type="ARBA" id="ARBA00034808"/>
    </source>
</evidence>
<proteinExistence type="inferred from homology"/>
<name>A0A8S0XTM9_CYCAE</name>
<evidence type="ECO:0000313" key="10">
    <source>
        <dbReference type="Proteomes" id="UP000467700"/>
    </source>
</evidence>
<comment type="caution">
    <text evidence="9">The sequence shown here is derived from an EMBL/GenBank/DDBJ whole genome shotgun (WGS) entry which is preliminary data.</text>
</comment>
<dbReference type="GO" id="GO:0043138">
    <property type="term" value="F:3'-5' DNA helicase activity"/>
    <property type="evidence" value="ECO:0007669"/>
    <property type="project" value="UniProtKB-EC"/>
</dbReference>
<dbReference type="OrthoDB" id="2507344at2759"/>
<evidence type="ECO:0000259" key="8">
    <source>
        <dbReference type="PROSITE" id="PS51194"/>
    </source>
</evidence>
<evidence type="ECO:0000259" key="7">
    <source>
        <dbReference type="PROSITE" id="PS51192"/>
    </source>
</evidence>
<dbReference type="InterPro" id="IPR001650">
    <property type="entry name" value="Helicase_C-like"/>
</dbReference>
<dbReference type="Proteomes" id="UP000467700">
    <property type="component" value="Unassembled WGS sequence"/>
</dbReference>
<dbReference type="PROSITE" id="PS51192">
    <property type="entry name" value="HELICASE_ATP_BIND_1"/>
    <property type="match status" value="1"/>
</dbReference>
<dbReference type="GO" id="GO:0003676">
    <property type="term" value="F:nucleic acid binding"/>
    <property type="evidence" value="ECO:0007669"/>
    <property type="project" value="InterPro"/>
</dbReference>
<dbReference type="GO" id="GO:0005694">
    <property type="term" value="C:chromosome"/>
    <property type="evidence" value="ECO:0007669"/>
    <property type="project" value="TreeGrafter"/>
</dbReference>
<protein>
    <recommendedName>
        <fullName evidence="5">DNA 3'-5' helicase</fullName>
        <ecNumber evidence="5">5.6.2.4</ecNumber>
    </recommendedName>
</protein>
<feature type="compositionally biased region" description="Low complexity" evidence="6">
    <location>
        <begin position="1491"/>
        <end position="1511"/>
    </location>
</feature>
<dbReference type="PROSITE" id="PS51194">
    <property type="entry name" value="HELICASE_CTER"/>
    <property type="match status" value="1"/>
</dbReference>
<dbReference type="PANTHER" id="PTHR13710">
    <property type="entry name" value="DNA HELICASE RECQ FAMILY MEMBER"/>
    <property type="match status" value="1"/>
</dbReference>
<dbReference type="InterPro" id="IPR027417">
    <property type="entry name" value="P-loop_NTPase"/>
</dbReference>
<sequence length="1763" mass="195135">MDPPLPPDDAPTGSTFFCGVCKKQVTGTFKYHKRLVHQQATTFSIDDTTTRTTVMRQSGVFRCPFCTTFTHQDPYGLKKHALSCNGDTNTAPPSLNPAQVAPPTAAAPSASPSLSATPIRLVCDGPLDAESFRDPSPMPVDTGLVSSVAPSQALPLLVPISNASYRRVPDPFTVTDSPCDLLPFNIVVSTLLCAVICLECETFVAPDNINRHIRSHNRHIALPPTLQADLVQTFGLTGNVTYPSEMCAPIFGLPLVESPLDFCGHCNRGFAVRASLENHLRGCARSASEGRKKVVGYGQKMPGTSRVIRVDISGLIKASEGELDPLSDIMSAMSIVPDYSTQPIALCDDNLNLKAFFANDGWLEHVQGMTPADLNEARRTHEPDDLYGDCLRGLANHFLEQTQVLLNAKKNVGLEKLLGSVRLENTTEHAFRPIESSDNGTWSSKYKYPEIDPSQLAALQLLDTSIKEWKDDEYTTAMHDAFYEACVALFKHLRHEYPASRCLGPFFSPVICFVVIHCIHEDSSTVNSSTITSVASAIEYAIRGCFLRLASERAKADIADESDALMAYKDYLINQKASVMSFLYNSHALLKTIRGNEYNRDSFWFADPMKTKLTHKTGVITLTGIKELVDGHYATYMDTLRKLAFFGCIPDDIFPDIVIEDLYDDLHRNTVGYSFLTDHRNNLTQYRTRYAKWLLGDEERRRYFTCYVNGRLLWRPKASIQLLEAFSACQLEMAPGLIVSCGPSVRCSEFARLMLFDLSGAPRNVGIVLQHLSINATNDKTSHQRNRDMFIPHIPTREWATALLHYLVIIRPFQTYLAEQLYPNQSDLITRYRHYLWPGITRNMSSNDLREKMKHVTYRYLHSQYTIKAWRSIFTCFSTTFRKPELTQVSAEYYTDIANMHSTTTAVARYGGGILNTFKKDSRDIAGCIAVGIEWQKLVDIGQAKLLYPDESPSTSSNALVAFDSDGIARQIAVRLENHVNQVVKDTIRDRMAEMAVTYFPPPPVPLDAGNLRPVSDVVIHPSRLVDLRKFLRKPDAEFTCPEQAVLLEHLAAKRENILAVLGTSFGKTMLIMMLAKMYGGGRTTVVILPLSTLHADLERRAKEHGLTYAQWTPRTRGCPQVDILSAAVEMLDNALFFLDLQQMENNDRLDRLVFDEVHKLLTDGGYRPVFSHFSKLSALRSPIVGLSGSFPQRLFGPFSQNTGIIWRQIRMPSNRKELRYEIRSAGSDIVKEVIAYTREKVGAYEPHERALIFCRSKNQANSIGASLGVQPFHADSLDTNQQAMADFLQGRQKVLPTTAFLGCGFNYLHIRDVVHASVSHSMIDQYQEDSRGGRDGAMCRAVTFVDPSRTPNSPNDHFDLGFNDLVQWSKKRDQCLRIIPSLYLDGVAVTCLLLTGAVLCAYCEKACSEPAPLCAALLPVATPLSVHTPLSSRPLAAPLVKRPRADSTPERPSKIARADSPDVDPFGMQGIEAGPVACADASASGPSGDTATLPSSPTLVTSSSPTVVRSSSPTVVASNSVLMSSSPTVVASNSVFMSSSPTAVRSSSPTPLPSIDKSFRSADAPVARGFIPANRVLAAPSATLPSTSHAGFGPAYDRALRIQQERHFYDRVSTPLANLCTAWRSLCLYCSTKRIQDSGHPTESCPEGKLAALKGFNFPRSSSICYGCCCPIGTGRSNHDKVTGKGCARGEVLKYMANLYWTGGYERKHGLINDSRVSNPPDFARWLSQVDPSQHSVDPQLSVLRIWSFLIEFGRLLDEEFR</sequence>
<dbReference type="SMART" id="SM00487">
    <property type="entry name" value="DEXDc"/>
    <property type="match status" value="1"/>
</dbReference>
<keyword evidence="3" id="KW-0067">ATP-binding</keyword>
<gene>
    <name evidence="9" type="ORF">AAE3_LOCUS7900</name>
</gene>
<dbReference type="GO" id="GO:0005524">
    <property type="term" value="F:ATP binding"/>
    <property type="evidence" value="ECO:0007669"/>
    <property type="project" value="UniProtKB-KW"/>
</dbReference>
<feature type="domain" description="Helicase ATP-binding" evidence="7">
    <location>
        <begin position="1049"/>
        <end position="1209"/>
    </location>
</feature>
<comment type="similarity">
    <text evidence="1">Belongs to the helicase family. RecQ subfamily.</text>
</comment>
<reference evidence="9 10" key="1">
    <citation type="submission" date="2020-01" db="EMBL/GenBank/DDBJ databases">
        <authorList>
            <person name="Gupta K D."/>
        </authorList>
    </citation>
    <scope>NUCLEOTIDE SEQUENCE [LARGE SCALE GENOMIC DNA]</scope>
</reference>
<dbReference type="Pfam" id="PF00270">
    <property type="entry name" value="DEAD"/>
    <property type="match status" value="1"/>
</dbReference>
<keyword evidence="2" id="KW-0547">Nucleotide-binding</keyword>
<organism evidence="9 10">
    <name type="scientific">Cyclocybe aegerita</name>
    <name type="common">Black poplar mushroom</name>
    <name type="synonym">Agrocybe aegerita</name>
    <dbReference type="NCBI Taxonomy" id="1973307"/>
    <lineage>
        <taxon>Eukaryota</taxon>
        <taxon>Fungi</taxon>
        <taxon>Dikarya</taxon>
        <taxon>Basidiomycota</taxon>
        <taxon>Agaricomycotina</taxon>
        <taxon>Agaricomycetes</taxon>
        <taxon>Agaricomycetidae</taxon>
        <taxon>Agaricales</taxon>
        <taxon>Agaricineae</taxon>
        <taxon>Bolbitiaceae</taxon>
        <taxon>Cyclocybe</taxon>
    </lineage>
</organism>
<accession>A0A8S0XTM9</accession>
<feature type="domain" description="Helicase C-terminal" evidence="8">
    <location>
        <begin position="1230"/>
        <end position="1374"/>
    </location>
</feature>
<feature type="region of interest" description="Disordered" evidence="6">
    <location>
        <begin position="1479"/>
        <end position="1511"/>
    </location>
</feature>